<dbReference type="AlphaFoldDB" id="A0A5J4QK81"/>
<reference evidence="1" key="1">
    <citation type="submission" date="2019-03" db="EMBL/GenBank/DDBJ databases">
        <title>Single cell metagenomics reveals metabolic interactions within the superorganism composed of flagellate Streblomastix strix and complex community of Bacteroidetes bacteria on its surface.</title>
        <authorList>
            <person name="Treitli S.C."/>
            <person name="Kolisko M."/>
            <person name="Husnik F."/>
            <person name="Keeling P."/>
            <person name="Hampl V."/>
        </authorList>
    </citation>
    <scope>NUCLEOTIDE SEQUENCE</scope>
    <source>
        <strain evidence="1">STM</strain>
    </source>
</reference>
<name>A0A5J4QK81_9ZZZZ</name>
<gene>
    <name evidence="1" type="ORF">EZS27_029323</name>
</gene>
<accession>A0A5J4QK81</accession>
<feature type="non-terminal residue" evidence="1">
    <location>
        <position position="28"/>
    </location>
</feature>
<comment type="caution">
    <text evidence="1">The sequence shown here is derived from an EMBL/GenBank/DDBJ whole genome shotgun (WGS) entry which is preliminary data.</text>
</comment>
<evidence type="ECO:0000313" key="1">
    <source>
        <dbReference type="EMBL" id="KAA6320973.1"/>
    </source>
</evidence>
<protein>
    <recommendedName>
        <fullName evidence="2">IS982 family transposase</fullName>
    </recommendedName>
</protein>
<dbReference type="EMBL" id="SNRY01003440">
    <property type="protein sequence ID" value="KAA6320973.1"/>
    <property type="molecule type" value="Genomic_DNA"/>
</dbReference>
<proteinExistence type="predicted"/>
<sequence>MLTPDKLTEIFCIADDFCKEFDLEAQKH</sequence>
<organism evidence="1">
    <name type="scientific">termite gut metagenome</name>
    <dbReference type="NCBI Taxonomy" id="433724"/>
    <lineage>
        <taxon>unclassified sequences</taxon>
        <taxon>metagenomes</taxon>
        <taxon>organismal metagenomes</taxon>
    </lineage>
</organism>
<evidence type="ECO:0008006" key="2">
    <source>
        <dbReference type="Google" id="ProtNLM"/>
    </source>
</evidence>